<evidence type="ECO:0000313" key="4">
    <source>
        <dbReference type="Proteomes" id="UP001310594"/>
    </source>
</evidence>
<evidence type="ECO:0000256" key="1">
    <source>
        <dbReference type="SAM" id="SignalP"/>
    </source>
</evidence>
<evidence type="ECO:0000259" key="2">
    <source>
        <dbReference type="Pfam" id="PF26534"/>
    </source>
</evidence>
<accession>A0AAN7WAU6</accession>
<dbReference type="Pfam" id="PF26534">
    <property type="entry name" value="NTF2_7"/>
    <property type="match status" value="1"/>
</dbReference>
<dbReference type="Proteomes" id="UP001310594">
    <property type="component" value="Unassembled WGS sequence"/>
</dbReference>
<name>A0AAN7WAU6_9PEZI</name>
<dbReference type="EMBL" id="JAVRQU010000003">
    <property type="protein sequence ID" value="KAK5705259.1"/>
    <property type="molecule type" value="Genomic_DNA"/>
</dbReference>
<feature type="domain" description="NTF2-like" evidence="2">
    <location>
        <begin position="30"/>
        <end position="171"/>
    </location>
</feature>
<organism evidence="3 4">
    <name type="scientific">Elasticomyces elasticus</name>
    <dbReference type="NCBI Taxonomy" id="574655"/>
    <lineage>
        <taxon>Eukaryota</taxon>
        <taxon>Fungi</taxon>
        <taxon>Dikarya</taxon>
        <taxon>Ascomycota</taxon>
        <taxon>Pezizomycotina</taxon>
        <taxon>Dothideomycetes</taxon>
        <taxon>Dothideomycetidae</taxon>
        <taxon>Mycosphaerellales</taxon>
        <taxon>Teratosphaeriaceae</taxon>
        <taxon>Elasticomyces</taxon>
    </lineage>
</organism>
<feature type="signal peptide" evidence="1">
    <location>
        <begin position="1"/>
        <end position="17"/>
    </location>
</feature>
<dbReference type="AlphaFoldDB" id="A0AAN7WAU6"/>
<reference evidence="3" key="1">
    <citation type="submission" date="2023-08" db="EMBL/GenBank/DDBJ databases">
        <title>Black Yeasts Isolated from many extreme environments.</title>
        <authorList>
            <person name="Coleine C."/>
            <person name="Stajich J.E."/>
            <person name="Selbmann L."/>
        </authorList>
    </citation>
    <scope>NUCLEOTIDE SEQUENCE</scope>
    <source>
        <strain evidence="3">CCFEE 5810</strain>
    </source>
</reference>
<keyword evidence="1" id="KW-0732">Signal</keyword>
<evidence type="ECO:0000313" key="3">
    <source>
        <dbReference type="EMBL" id="KAK5705259.1"/>
    </source>
</evidence>
<protein>
    <recommendedName>
        <fullName evidence="2">NTF2-like domain-containing protein</fullName>
    </recommendedName>
</protein>
<sequence>MLRVLLQALAFTGIAAANPWRHPNRRGCELLSQADADLLVKRWTTTLTQTDSDLGNSTQTWDYLLADEFKLVSGSIQTLQQMNVNGNYTIYDGKQTYIANELKYGALYAGVHDLDIIIGCNRVVWYWQVDSVLEAIIKVRGVNIFSLNGEGKITQLVVENDSLAFAINFGANVTFPAFG</sequence>
<dbReference type="InterPro" id="IPR058645">
    <property type="entry name" value="NTF2-like_dom_7"/>
</dbReference>
<comment type="caution">
    <text evidence="3">The sequence shown here is derived from an EMBL/GenBank/DDBJ whole genome shotgun (WGS) entry which is preliminary data.</text>
</comment>
<gene>
    <name evidence="3" type="ORF">LTR97_002377</name>
</gene>
<proteinExistence type="predicted"/>
<feature type="chain" id="PRO_5042892695" description="NTF2-like domain-containing protein" evidence="1">
    <location>
        <begin position="18"/>
        <end position="179"/>
    </location>
</feature>